<evidence type="ECO:0000313" key="1">
    <source>
        <dbReference type="EMBL" id="RYR53633.1"/>
    </source>
</evidence>
<name>A0A445CRY2_ARAHY</name>
<reference evidence="1 2" key="1">
    <citation type="submission" date="2019-01" db="EMBL/GenBank/DDBJ databases">
        <title>Sequencing of cultivated peanut Arachis hypogaea provides insights into genome evolution and oil improvement.</title>
        <authorList>
            <person name="Chen X."/>
        </authorList>
    </citation>
    <scope>NUCLEOTIDE SEQUENCE [LARGE SCALE GENOMIC DNA]</scope>
    <source>
        <strain evidence="2">cv. Fuhuasheng</strain>
        <tissue evidence="1">Leaves</tissue>
    </source>
</reference>
<dbReference type="EMBL" id="SDMP01000006">
    <property type="protein sequence ID" value="RYR53633.1"/>
    <property type="molecule type" value="Genomic_DNA"/>
</dbReference>
<sequence length="95" mass="11000">MHTLGGLHCKSGLVHFVYEYDNVLGNKERKKLEDDDADSKEVITYVSNTSIERKFQQKYTSKMFKDIQLELKKKSNCVIQSNEHQGDSISVKMDE</sequence>
<comment type="caution">
    <text evidence="1">The sequence shown here is derived from an EMBL/GenBank/DDBJ whole genome shotgun (WGS) entry which is preliminary data.</text>
</comment>
<accession>A0A445CRY2</accession>
<proteinExistence type="predicted"/>
<keyword evidence="2" id="KW-1185">Reference proteome</keyword>
<dbReference type="AlphaFoldDB" id="A0A445CRY2"/>
<dbReference type="Proteomes" id="UP000289738">
    <property type="component" value="Chromosome A06"/>
</dbReference>
<protein>
    <submittedName>
        <fullName evidence="1">Uncharacterized protein</fullName>
    </submittedName>
</protein>
<organism evidence="1 2">
    <name type="scientific">Arachis hypogaea</name>
    <name type="common">Peanut</name>
    <dbReference type="NCBI Taxonomy" id="3818"/>
    <lineage>
        <taxon>Eukaryota</taxon>
        <taxon>Viridiplantae</taxon>
        <taxon>Streptophyta</taxon>
        <taxon>Embryophyta</taxon>
        <taxon>Tracheophyta</taxon>
        <taxon>Spermatophyta</taxon>
        <taxon>Magnoliopsida</taxon>
        <taxon>eudicotyledons</taxon>
        <taxon>Gunneridae</taxon>
        <taxon>Pentapetalae</taxon>
        <taxon>rosids</taxon>
        <taxon>fabids</taxon>
        <taxon>Fabales</taxon>
        <taxon>Fabaceae</taxon>
        <taxon>Papilionoideae</taxon>
        <taxon>50 kb inversion clade</taxon>
        <taxon>dalbergioids sensu lato</taxon>
        <taxon>Dalbergieae</taxon>
        <taxon>Pterocarpus clade</taxon>
        <taxon>Arachis</taxon>
    </lineage>
</organism>
<gene>
    <name evidence="1" type="ORF">Ahy_A06g028824</name>
</gene>
<evidence type="ECO:0000313" key="2">
    <source>
        <dbReference type="Proteomes" id="UP000289738"/>
    </source>
</evidence>